<protein>
    <submittedName>
        <fullName evidence="1">Uncharacterized protein</fullName>
    </submittedName>
</protein>
<feature type="non-terminal residue" evidence="1">
    <location>
        <position position="129"/>
    </location>
</feature>
<proteinExistence type="predicted"/>
<comment type="caution">
    <text evidence="1">The sequence shown here is derived from an EMBL/GenBank/DDBJ whole genome shotgun (WGS) entry which is preliminary data.</text>
</comment>
<dbReference type="EMBL" id="BKCJ011503377">
    <property type="protein sequence ID" value="GFD38625.1"/>
    <property type="molecule type" value="Genomic_DNA"/>
</dbReference>
<gene>
    <name evidence="1" type="ORF">Tci_910594</name>
</gene>
<feature type="non-terminal residue" evidence="1">
    <location>
        <position position="1"/>
    </location>
</feature>
<sequence length="129" mass="13402">APDGAHGALHLGLQVEQAGVGIGAFYTELRRGAGHAGAAHGKQAGEGAERNKAVGIVARRAEQAFALLFEYPNHGEMAAPGFKILPDGVETRIQVFGDSGPNNGYRPPPVDFLQGKVAALLNSQARHVA</sequence>
<accession>A0A699VSV4</accession>
<evidence type="ECO:0000313" key="1">
    <source>
        <dbReference type="EMBL" id="GFD38625.1"/>
    </source>
</evidence>
<organism evidence="1">
    <name type="scientific">Tanacetum cinerariifolium</name>
    <name type="common">Dalmatian daisy</name>
    <name type="synonym">Chrysanthemum cinerariifolium</name>
    <dbReference type="NCBI Taxonomy" id="118510"/>
    <lineage>
        <taxon>Eukaryota</taxon>
        <taxon>Viridiplantae</taxon>
        <taxon>Streptophyta</taxon>
        <taxon>Embryophyta</taxon>
        <taxon>Tracheophyta</taxon>
        <taxon>Spermatophyta</taxon>
        <taxon>Magnoliopsida</taxon>
        <taxon>eudicotyledons</taxon>
        <taxon>Gunneridae</taxon>
        <taxon>Pentapetalae</taxon>
        <taxon>asterids</taxon>
        <taxon>campanulids</taxon>
        <taxon>Asterales</taxon>
        <taxon>Asteraceae</taxon>
        <taxon>Asteroideae</taxon>
        <taxon>Anthemideae</taxon>
        <taxon>Anthemidinae</taxon>
        <taxon>Tanacetum</taxon>
    </lineage>
</organism>
<reference evidence="1" key="1">
    <citation type="journal article" date="2019" name="Sci. Rep.">
        <title>Draft genome of Tanacetum cinerariifolium, the natural source of mosquito coil.</title>
        <authorList>
            <person name="Yamashiro T."/>
            <person name="Shiraishi A."/>
            <person name="Satake H."/>
            <person name="Nakayama K."/>
        </authorList>
    </citation>
    <scope>NUCLEOTIDE SEQUENCE</scope>
</reference>
<dbReference type="AlphaFoldDB" id="A0A699VSV4"/>
<name>A0A699VSV4_TANCI</name>